<feature type="region of interest" description="Disordered" evidence="1">
    <location>
        <begin position="1"/>
        <end position="152"/>
    </location>
</feature>
<feature type="non-terminal residue" evidence="2">
    <location>
        <position position="152"/>
    </location>
</feature>
<feature type="non-terminal residue" evidence="2">
    <location>
        <position position="1"/>
    </location>
</feature>
<organism evidence="2">
    <name type="scientific">uncultured Ramlibacter sp</name>
    <dbReference type="NCBI Taxonomy" id="260755"/>
    <lineage>
        <taxon>Bacteria</taxon>
        <taxon>Pseudomonadati</taxon>
        <taxon>Pseudomonadota</taxon>
        <taxon>Betaproteobacteria</taxon>
        <taxon>Burkholderiales</taxon>
        <taxon>Comamonadaceae</taxon>
        <taxon>Ramlibacter</taxon>
        <taxon>environmental samples</taxon>
    </lineage>
</organism>
<sequence length="152" mass="17067">VRPTRLPRTRPQGRPRARPAFARCRQFARQAPEGARQPSHQPDQRVRLLHRHALGRPAQAGRGAAPRQRGGRLARGAPLLRREGACGTELGRGRQRHPAAHAQRCRLRGREAALQRRRDRRPDLQRHRDPGLEHAERQLPHPGAGDAVHGGL</sequence>
<evidence type="ECO:0000313" key="2">
    <source>
        <dbReference type="EMBL" id="CAA9437769.1"/>
    </source>
</evidence>
<feature type="compositionally biased region" description="Low complexity" evidence="1">
    <location>
        <begin position="55"/>
        <end position="68"/>
    </location>
</feature>
<gene>
    <name evidence="2" type="ORF">AVDCRST_MAG51-3039</name>
</gene>
<evidence type="ECO:0000256" key="1">
    <source>
        <dbReference type="SAM" id="MobiDB-lite"/>
    </source>
</evidence>
<dbReference type="GO" id="GO:0004601">
    <property type="term" value="F:peroxidase activity"/>
    <property type="evidence" value="ECO:0007669"/>
    <property type="project" value="UniProtKB-KW"/>
</dbReference>
<reference evidence="2" key="1">
    <citation type="submission" date="2020-02" db="EMBL/GenBank/DDBJ databases">
        <authorList>
            <person name="Meier V. D."/>
        </authorList>
    </citation>
    <scope>NUCLEOTIDE SEQUENCE</scope>
    <source>
        <strain evidence="2">AVDCRST_MAG51</strain>
    </source>
</reference>
<feature type="compositionally biased region" description="Basic and acidic residues" evidence="1">
    <location>
        <begin position="108"/>
        <end position="139"/>
    </location>
</feature>
<accession>A0A6J4Q9V9</accession>
<protein>
    <submittedName>
        <fullName evidence="2">4-carboxymuconolactone decarboxylase domain/alkylhydroperoxidase AhpD family core domain protein</fullName>
    </submittedName>
</protein>
<name>A0A6J4Q9V9_9BURK</name>
<feature type="compositionally biased region" description="Basic residues" evidence="1">
    <location>
        <begin position="1"/>
        <end position="17"/>
    </location>
</feature>
<keyword evidence="2" id="KW-0575">Peroxidase</keyword>
<feature type="compositionally biased region" description="Low complexity" evidence="1">
    <location>
        <begin position="18"/>
        <end position="32"/>
    </location>
</feature>
<dbReference type="EMBL" id="CADCUX010000653">
    <property type="protein sequence ID" value="CAA9437769.1"/>
    <property type="molecule type" value="Genomic_DNA"/>
</dbReference>
<keyword evidence="2" id="KW-0560">Oxidoreductase</keyword>
<dbReference type="AlphaFoldDB" id="A0A6J4Q9V9"/>
<feature type="compositionally biased region" description="Basic residues" evidence="1">
    <location>
        <begin position="93"/>
        <end position="107"/>
    </location>
</feature>
<proteinExistence type="predicted"/>